<protein>
    <recommendedName>
        <fullName evidence="6">Cyclic-di-AMP phosphodiesterase</fullName>
        <ecNumber evidence="6">3.1.4.-</ecNumber>
    </recommendedName>
</protein>
<evidence type="ECO:0000313" key="10">
    <source>
        <dbReference type="EMBL" id="MBO8441835.1"/>
    </source>
</evidence>
<dbReference type="PIRSF" id="PIRSF026583">
    <property type="entry name" value="YybT"/>
    <property type="match status" value="1"/>
</dbReference>
<organism evidence="10 11">
    <name type="scientific">Candidatus Gallilactobacillus intestinavium</name>
    <dbReference type="NCBI Taxonomy" id="2840838"/>
    <lineage>
        <taxon>Bacteria</taxon>
        <taxon>Bacillati</taxon>
        <taxon>Bacillota</taxon>
        <taxon>Bacilli</taxon>
        <taxon>Lactobacillales</taxon>
        <taxon>Lactobacillaceae</taxon>
        <taxon>Lactobacillaceae incertae sedis</taxon>
        <taxon>Candidatus Gallilactobacillus</taxon>
    </lineage>
</organism>
<evidence type="ECO:0000256" key="3">
    <source>
        <dbReference type="ARBA" id="ARBA00022692"/>
    </source>
</evidence>
<evidence type="ECO:0000256" key="6">
    <source>
        <dbReference type="PIRNR" id="PIRNR026583"/>
    </source>
</evidence>
<comment type="similarity">
    <text evidence="6">Belongs to the GdpP/PdeA phosphodiesterase family.</text>
</comment>
<evidence type="ECO:0000256" key="1">
    <source>
        <dbReference type="ARBA" id="ARBA00004651"/>
    </source>
</evidence>
<reference evidence="10" key="2">
    <citation type="journal article" date="2021" name="PeerJ">
        <title>Extensive microbial diversity within the chicken gut microbiome revealed by metagenomics and culture.</title>
        <authorList>
            <person name="Gilroy R."/>
            <person name="Ravi A."/>
            <person name="Getino M."/>
            <person name="Pursley I."/>
            <person name="Horton D.L."/>
            <person name="Alikhan N.F."/>
            <person name="Baker D."/>
            <person name="Gharbi K."/>
            <person name="Hall N."/>
            <person name="Watson M."/>
            <person name="Adriaenssens E.M."/>
            <person name="Foster-Nyarko E."/>
            <person name="Jarju S."/>
            <person name="Secka A."/>
            <person name="Antonio M."/>
            <person name="Oren A."/>
            <person name="Chaudhuri R.R."/>
            <person name="La Ragione R."/>
            <person name="Hildebrand F."/>
            <person name="Pallen M.J."/>
        </authorList>
    </citation>
    <scope>NUCLEOTIDE SEQUENCE</scope>
    <source>
        <strain evidence="10">C6-149</strain>
    </source>
</reference>
<dbReference type="GO" id="GO:0016787">
    <property type="term" value="F:hydrolase activity"/>
    <property type="evidence" value="ECO:0007669"/>
    <property type="project" value="UniProtKB-UniRule"/>
</dbReference>
<dbReference type="Pfam" id="PF21370">
    <property type="entry name" value="PAS_GdpP"/>
    <property type="match status" value="1"/>
</dbReference>
<evidence type="ECO:0000256" key="4">
    <source>
        <dbReference type="ARBA" id="ARBA00022989"/>
    </source>
</evidence>
<keyword evidence="5 6" id="KW-0472">Membrane</keyword>
<evidence type="ECO:0000256" key="7">
    <source>
        <dbReference type="PIRSR" id="PIRSR026583-50"/>
    </source>
</evidence>
<comment type="catalytic activity">
    <reaction evidence="6">
        <text>3',3'-c-di-AMP + H2O = 5'-O-phosphonoadenylyl-(3'-&gt;5')-adenosine + H(+)</text>
        <dbReference type="Rhea" id="RHEA:54420"/>
        <dbReference type="ChEBI" id="CHEBI:15377"/>
        <dbReference type="ChEBI" id="CHEBI:15378"/>
        <dbReference type="ChEBI" id="CHEBI:71500"/>
        <dbReference type="ChEBI" id="CHEBI:138171"/>
    </reaction>
</comment>
<dbReference type="Proteomes" id="UP000823614">
    <property type="component" value="Unassembled WGS sequence"/>
</dbReference>
<dbReference type="GO" id="GO:0046872">
    <property type="term" value="F:metal ion binding"/>
    <property type="evidence" value="ECO:0007669"/>
    <property type="project" value="UniProtKB-KW"/>
</dbReference>
<evidence type="ECO:0000256" key="5">
    <source>
        <dbReference type="ARBA" id="ARBA00023136"/>
    </source>
</evidence>
<comment type="caution">
    <text evidence="10">The sequence shown here is derived from an EMBL/GenBank/DDBJ whole genome shotgun (WGS) entry which is preliminary data.</text>
</comment>
<feature type="binding site" evidence="7">
    <location>
        <position position="431"/>
    </location>
    <ligand>
        <name>Mn(2+)</name>
        <dbReference type="ChEBI" id="CHEBI:29035"/>
        <label>1</label>
    </ligand>
</feature>
<dbReference type="Gene3D" id="3.10.310.30">
    <property type="match status" value="1"/>
</dbReference>
<keyword evidence="7" id="KW-0464">Manganese</keyword>
<dbReference type="PROSITE" id="PS50887">
    <property type="entry name" value="GGDEF"/>
    <property type="match status" value="1"/>
</dbReference>
<dbReference type="Pfam" id="PF02272">
    <property type="entry name" value="DHHA1"/>
    <property type="match status" value="1"/>
</dbReference>
<keyword evidence="4 8" id="KW-1133">Transmembrane helix</keyword>
<dbReference type="InterPro" id="IPR038763">
    <property type="entry name" value="DHH_sf"/>
</dbReference>
<dbReference type="GO" id="GO:0003676">
    <property type="term" value="F:nucleic acid binding"/>
    <property type="evidence" value="ECO:0007669"/>
    <property type="project" value="UniProtKB-UniRule"/>
</dbReference>
<dbReference type="InterPro" id="IPR049553">
    <property type="entry name" value="GdpP-like_PAS"/>
</dbReference>
<gene>
    <name evidence="10" type="ORF">IAA89_05340</name>
</gene>
<dbReference type="InterPro" id="IPR001667">
    <property type="entry name" value="DDH_dom"/>
</dbReference>
<evidence type="ECO:0000259" key="9">
    <source>
        <dbReference type="PROSITE" id="PS50887"/>
    </source>
</evidence>
<name>A0A9D9E7K3_9LACO</name>
<keyword evidence="3 8" id="KW-0812">Transmembrane</keyword>
<dbReference type="FunFam" id="3.90.1640.10:FF:000002">
    <property type="entry name" value="Cyclic-di-AMP phosphodiesterase"/>
    <property type="match status" value="1"/>
</dbReference>
<dbReference type="AlphaFoldDB" id="A0A9D9E7K3"/>
<dbReference type="PANTHER" id="PTHR47618">
    <property type="entry name" value="BIFUNCTIONAL OLIGORIBONUCLEASE AND PAP PHOSPHATASE NRNA"/>
    <property type="match status" value="1"/>
</dbReference>
<dbReference type="InterPro" id="IPR051319">
    <property type="entry name" value="Oligoribo/pAp-PDE_c-di-AMP_PDE"/>
</dbReference>
<comment type="subcellular location">
    <subcellularLocation>
        <location evidence="1">Cell membrane</location>
        <topology evidence="1">Multi-pass membrane protein</topology>
    </subcellularLocation>
</comment>
<dbReference type="EMBL" id="JADIMP010000087">
    <property type="protein sequence ID" value="MBO8441835.1"/>
    <property type="molecule type" value="Genomic_DNA"/>
</dbReference>
<feature type="transmembrane region" description="Helical" evidence="8">
    <location>
        <begin position="21"/>
        <end position="40"/>
    </location>
</feature>
<dbReference type="SUPFAM" id="SSF64182">
    <property type="entry name" value="DHH phosphoesterases"/>
    <property type="match status" value="1"/>
</dbReference>
<keyword evidence="2 6" id="KW-1003">Cell membrane</keyword>
<feature type="binding site" evidence="7">
    <location>
        <position position="360"/>
    </location>
    <ligand>
        <name>Mn(2+)</name>
        <dbReference type="ChEBI" id="CHEBI:29035"/>
        <label>1</label>
    </ligand>
</feature>
<feature type="domain" description="GGDEF" evidence="9">
    <location>
        <begin position="184"/>
        <end position="312"/>
    </location>
</feature>
<comment type="function">
    <text evidence="6">Has phosphodiesterase (PDE) activity against cyclic-di-AMP (c-di-AMP).</text>
</comment>
<feature type="binding site" evidence="7">
    <location>
        <position position="362"/>
    </location>
    <ligand>
        <name>Mn(2+)</name>
        <dbReference type="ChEBI" id="CHEBI:29035"/>
        <label>2</label>
    </ligand>
</feature>
<feature type="binding site" evidence="7">
    <location>
        <position position="356"/>
    </location>
    <ligand>
        <name>Mn(2+)</name>
        <dbReference type="ChEBI" id="CHEBI:29035"/>
        <label>1</label>
    </ligand>
</feature>
<dbReference type="PANTHER" id="PTHR47618:SF2">
    <property type="entry name" value="CYCLIC-DI-AMP PHOSPHODIESTERASE GDPP"/>
    <property type="match status" value="1"/>
</dbReference>
<dbReference type="InterPro" id="IPR003156">
    <property type="entry name" value="DHHA1_dom"/>
</dbReference>
<feature type="binding site" evidence="7">
    <location>
        <position position="431"/>
    </location>
    <ligand>
        <name>Mn(2+)</name>
        <dbReference type="ChEBI" id="CHEBI:29035"/>
        <label>2</label>
    </ligand>
</feature>
<feature type="binding site" evidence="7">
    <location>
        <position position="456"/>
    </location>
    <ligand>
        <name>Mn(2+)</name>
        <dbReference type="ChEBI" id="CHEBI:29035"/>
        <label>2</label>
    </ligand>
</feature>
<dbReference type="EC" id="3.1.4.-" evidence="6"/>
<dbReference type="InterPro" id="IPR000160">
    <property type="entry name" value="GGDEF_dom"/>
</dbReference>
<keyword evidence="7" id="KW-0479">Metal-binding</keyword>
<dbReference type="InterPro" id="IPR014528">
    <property type="entry name" value="GdpP/PdeA"/>
</dbReference>
<comment type="cofactor">
    <cofactor evidence="7">
        <name>Mn(2+)</name>
        <dbReference type="ChEBI" id="CHEBI:29035"/>
    </cofactor>
    <text evidence="7">For phosphodiesterase activity, probably binds 2 Mn(2+) per subunit.</text>
</comment>
<dbReference type="Pfam" id="PF24898">
    <property type="entry name" value="GGDEF_GdpP"/>
    <property type="match status" value="1"/>
</dbReference>
<reference evidence="10" key="1">
    <citation type="submission" date="2020-10" db="EMBL/GenBank/DDBJ databases">
        <authorList>
            <person name="Gilroy R."/>
        </authorList>
    </citation>
    <scope>NUCLEOTIDE SEQUENCE</scope>
    <source>
        <strain evidence="10">C6-149</strain>
    </source>
</reference>
<dbReference type="Gene3D" id="3.30.450.20">
    <property type="entry name" value="PAS domain"/>
    <property type="match status" value="1"/>
</dbReference>
<sequence length="669" mass="75759">MVEKQRKVTLKIILKNKKSKLVALLSLCLAVLGGVCGFYINWILGILIISVILIGLFYIYLLLGRINLESQNFIDNATFKIKQTEQEALLKMPLGILMLNDKDKVFWINPYLQDFFGNIDVLGKKVSDFDNELAQLITDNKEKETTTIMWHKQKFSFLYQKELNVIYLMNIDKYAHIEEKYKQEQLLFGHISIDNYDDIVQGMSDSNVLMIRNFVTRSLSDWADTFNLYLRQVDVDHYLILGYLKDLQNIENDNFNILNKIREATSKQNYPLTISMGISYGEKNISLLSKLAQSNLDLALGRGGDQVVVKAKNEEAHFFGGTTSPMEKRTRVRSRMIANALNDLISQSDQVFIAGHSPLDLDAFGSCLGILHIAKLNKKNGWVLFNDDQRKHLPDVLLNEIQKNNEIYDCLINEKKALDLSNDNSLLILLDHSKISLSIAPNLYEKLKEKTIIIDHHRRGEEFPNNVLLSYIEPYASSTSELVTELLEYQSQDSQKISKLIATSLLSGIELDTKNFVSHTGTRTFDAASYLKLAGANMEMISQMNKQTPTEFIEQNNLINNLEILDNKFALVTGNNNEVYSNIVASQTANRLLNVSGIVASFVITLREDKKIGISARSDGNLNVQLIMEKMGGGGHLQNAATQVKGKSITEVKDNLINILNEEIINEDK</sequence>
<accession>A0A9D9E7K3</accession>
<dbReference type="Gene3D" id="3.90.1640.10">
    <property type="entry name" value="inorganic pyrophosphatase (n-terminal core)"/>
    <property type="match status" value="1"/>
</dbReference>
<proteinExistence type="inferred from homology"/>
<evidence type="ECO:0000256" key="2">
    <source>
        <dbReference type="ARBA" id="ARBA00022475"/>
    </source>
</evidence>
<evidence type="ECO:0000313" key="11">
    <source>
        <dbReference type="Proteomes" id="UP000823614"/>
    </source>
</evidence>
<keyword evidence="6" id="KW-0378">Hydrolase</keyword>
<feature type="binding site" evidence="7">
    <location>
        <position position="512"/>
    </location>
    <ligand>
        <name>Mn(2+)</name>
        <dbReference type="ChEBI" id="CHEBI:29035"/>
        <label>2</label>
    </ligand>
</feature>
<dbReference type="GO" id="GO:0005886">
    <property type="term" value="C:plasma membrane"/>
    <property type="evidence" value="ECO:0007669"/>
    <property type="project" value="UniProtKB-SubCell"/>
</dbReference>
<dbReference type="Pfam" id="PF01368">
    <property type="entry name" value="DHH"/>
    <property type="match status" value="1"/>
</dbReference>
<evidence type="ECO:0000256" key="8">
    <source>
        <dbReference type="SAM" id="Phobius"/>
    </source>
</evidence>